<feature type="transmembrane region" description="Helical" evidence="2">
    <location>
        <begin position="401"/>
        <end position="428"/>
    </location>
</feature>
<reference evidence="4 5" key="1">
    <citation type="journal article" date="2015" name="Microbiome">
        <title>Genomic resolution of linkages in carbon, nitrogen, and sulfur cycling among widespread estuary sediment bacteria.</title>
        <authorList>
            <person name="Baker B.J."/>
            <person name="Lazar C.S."/>
            <person name="Teske A.P."/>
            <person name="Dick G.J."/>
        </authorList>
    </citation>
    <scope>NUCLEOTIDE SEQUENCE [LARGE SCALE GENOMIC DNA]</scope>
    <source>
        <strain evidence="4">DG_24</strain>
    </source>
</reference>
<dbReference type="SUPFAM" id="SSF109604">
    <property type="entry name" value="HD-domain/PDEase-like"/>
    <property type="match status" value="1"/>
</dbReference>
<organism evidence="4 5">
    <name type="scientific">candidate division TA06 bacterium DG_24</name>
    <dbReference type="NCBI Taxonomy" id="1703770"/>
    <lineage>
        <taxon>Bacteria</taxon>
        <taxon>Bacteria division TA06</taxon>
    </lineage>
</organism>
<evidence type="ECO:0000313" key="5">
    <source>
        <dbReference type="Proteomes" id="UP000052008"/>
    </source>
</evidence>
<dbReference type="InterPro" id="IPR006674">
    <property type="entry name" value="HD_domain"/>
</dbReference>
<proteinExistence type="predicted"/>
<dbReference type="InterPro" id="IPR011621">
    <property type="entry name" value="Metal-dep_PHydrolase_7TM_intra"/>
</dbReference>
<dbReference type="STRING" id="1703770.AMJ39_04020"/>
<accession>A0A0S7WU62</accession>
<dbReference type="PATRIC" id="fig|1703770.3.peg.1625"/>
<feature type="domain" description="HD/PDEase" evidence="3">
    <location>
        <begin position="529"/>
        <end position="686"/>
    </location>
</feature>
<dbReference type="AlphaFoldDB" id="A0A0S7WU62"/>
<dbReference type="NCBIfam" id="TIGR00277">
    <property type="entry name" value="HDIG"/>
    <property type="match status" value="1"/>
</dbReference>
<dbReference type="PANTHER" id="PTHR36442:SF1">
    <property type="entry name" value="CYCLIC-DI-AMP PHOSPHODIESTERASE PGPH"/>
    <property type="match status" value="1"/>
</dbReference>
<feature type="region of interest" description="Disordered" evidence="1">
    <location>
        <begin position="736"/>
        <end position="768"/>
    </location>
</feature>
<dbReference type="CDD" id="cd00077">
    <property type="entry name" value="HDc"/>
    <property type="match status" value="1"/>
</dbReference>
<comment type="caution">
    <text evidence="4">The sequence shown here is derived from an EMBL/GenBank/DDBJ whole genome shotgun (WGS) entry which is preliminary data.</text>
</comment>
<dbReference type="Pfam" id="PF07697">
    <property type="entry name" value="7TMR-HDED"/>
    <property type="match status" value="1"/>
</dbReference>
<evidence type="ECO:0000256" key="1">
    <source>
        <dbReference type="SAM" id="MobiDB-lite"/>
    </source>
</evidence>
<protein>
    <recommendedName>
        <fullName evidence="3">HD/PDEase domain-containing protein</fullName>
    </recommendedName>
</protein>
<feature type="transmembrane region" description="Helical" evidence="2">
    <location>
        <begin position="480"/>
        <end position="500"/>
    </location>
</feature>
<gene>
    <name evidence="4" type="ORF">AMJ39_04020</name>
</gene>
<keyword evidence="2" id="KW-1133">Transmembrane helix</keyword>
<dbReference type="InterPro" id="IPR052722">
    <property type="entry name" value="PgpH_phosphodiesterase"/>
</dbReference>
<feature type="compositionally biased region" description="Basic and acidic residues" evidence="1">
    <location>
        <begin position="743"/>
        <end position="768"/>
    </location>
</feature>
<dbReference type="Pfam" id="PF07698">
    <property type="entry name" value="7TM-7TMR_HD"/>
    <property type="match status" value="1"/>
</dbReference>
<evidence type="ECO:0000259" key="3">
    <source>
        <dbReference type="SMART" id="SM00471"/>
    </source>
</evidence>
<dbReference type="Pfam" id="PF01966">
    <property type="entry name" value="HD"/>
    <property type="match status" value="1"/>
</dbReference>
<dbReference type="PANTHER" id="PTHR36442">
    <property type="entry name" value="CYCLIC-DI-AMP PHOSPHODIESTERASE PGPH"/>
    <property type="match status" value="1"/>
</dbReference>
<keyword evidence="2" id="KW-0812">Transmembrane</keyword>
<sequence>MWSRRTSTPNAQRLFEPWRRRDGRPWVRSSWRKWLIVAGIFVLANLFMPSTSLEPVVFSEGEIATKDIVAPFTFYVEKEPGVLEREREEAAAAVLPRLDLDPTVLDSALVGLRQLFTHLRQAAEDRLPITEQAAQIAASGPALSEAAISALQLRTEELESATESLLGEVLGRGLILDRSLISPTPDRNVLLRIPGGEEVIEASDFLDSREAASLIHDRAVRIFQDDERLVGALVEVTAAFLRPNVTVDVTETNRLREDAREAVPVIAEVVPEGLMIAEAHKLVTREIEVRLRALEAARRSNRPRYAEILAFLGRNAIFAAILGFLAAYVAIFRKRMFENDATLLLLAILGCTTIVLTGLILWLERLVSASISPVSTGFFQYLVPVSMASILVAVLCDTELAIVFTIALSFLVGILSGGQAPGILLLLAGGTVGAYTIRKLRRRSHLLRTMFYICLAHVAVITAIELIRFTPPTDIIRADLFGVANGVASALLAIGLLPIFEHLFGISTGITLLELSDLNHPLLHELAVQAPGSFHHSMVVGQLAEKAAVAIGADSLLARVGSYYHDVGKMRKPEYFVENQGGTRSPHEKVTPKMSSLVLLAHVKDGVDLGKKAGLPNRIIDFIREHHGTSLMSFFYDKAQRLNPDQDVSDQDFRYPGPRPQSRETAIVMLADSVEAAARSLDNPTASRLRGLIRSIVRAKFDESELDECDLTMKDLHAIAESFEPTLLGVFHPRLEYPQPEGAKPREPVRRKRTEASRNRQRIDQAVS</sequence>
<dbReference type="EMBL" id="LIZS01000015">
    <property type="protein sequence ID" value="KPJ53674.1"/>
    <property type="molecule type" value="Genomic_DNA"/>
</dbReference>
<dbReference type="Proteomes" id="UP000052008">
    <property type="component" value="Unassembled WGS sequence"/>
</dbReference>
<feature type="transmembrane region" description="Helical" evidence="2">
    <location>
        <begin position="375"/>
        <end position="395"/>
    </location>
</feature>
<keyword evidence="2" id="KW-0472">Membrane</keyword>
<dbReference type="InterPro" id="IPR011624">
    <property type="entry name" value="Metal-dep_PHydrolase_7TM_extra"/>
</dbReference>
<dbReference type="Gene3D" id="1.10.3210.10">
    <property type="entry name" value="Hypothetical protein af1432"/>
    <property type="match status" value="1"/>
</dbReference>
<dbReference type="SMART" id="SM00471">
    <property type="entry name" value="HDc"/>
    <property type="match status" value="1"/>
</dbReference>
<evidence type="ECO:0000313" key="4">
    <source>
        <dbReference type="EMBL" id="KPJ53674.1"/>
    </source>
</evidence>
<feature type="transmembrane region" description="Helical" evidence="2">
    <location>
        <begin position="343"/>
        <end position="363"/>
    </location>
</feature>
<dbReference type="InterPro" id="IPR003607">
    <property type="entry name" value="HD/PDEase_dom"/>
</dbReference>
<feature type="transmembrane region" description="Helical" evidence="2">
    <location>
        <begin position="449"/>
        <end position="468"/>
    </location>
</feature>
<evidence type="ECO:0000256" key="2">
    <source>
        <dbReference type="SAM" id="Phobius"/>
    </source>
</evidence>
<dbReference type="InterPro" id="IPR006675">
    <property type="entry name" value="HDIG_dom"/>
</dbReference>
<name>A0A0S7WU62_UNCT6</name>
<feature type="transmembrane region" description="Helical" evidence="2">
    <location>
        <begin position="308"/>
        <end position="331"/>
    </location>
</feature>
<feature type="transmembrane region" description="Helical" evidence="2">
    <location>
        <begin position="31"/>
        <end position="48"/>
    </location>
</feature>